<dbReference type="PANTHER" id="PTHR48019">
    <property type="entry name" value="SERUM RESPONSE FACTOR HOMOLOG"/>
    <property type="match status" value="1"/>
</dbReference>
<dbReference type="SMART" id="SM00432">
    <property type="entry name" value="MADS"/>
    <property type="match status" value="1"/>
</dbReference>
<sequence>MGRKKLAMRRIENPTSRQVTYTKRKDGIVKKANELSVLCDTDVALIMFSPTGRLTSFASNGRVEDIFLRFVDRPDELRGGPISNEEVRT</sequence>
<dbReference type="PROSITE" id="PS00350">
    <property type="entry name" value="MADS_BOX_1"/>
    <property type="match status" value="1"/>
</dbReference>
<dbReference type="PROSITE" id="PS50066">
    <property type="entry name" value="MADS_BOX_2"/>
    <property type="match status" value="1"/>
</dbReference>
<protein>
    <submittedName>
        <fullName evidence="7">Agamous-like MADS-box protein</fullName>
    </submittedName>
</protein>
<evidence type="ECO:0000256" key="3">
    <source>
        <dbReference type="ARBA" id="ARBA00023125"/>
    </source>
</evidence>
<evidence type="ECO:0000256" key="1">
    <source>
        <dbReference type="ARBA" id="ARBA00004123"/>
    </source>
</evidence>
<dbReference type="GO" id="GO:0005634">
    <property type="term" value="C:nucleus"/>
    <property type="evidence" value="ECO:0007669"/>
    <property type="project" value="UniProtKB-SubCell"/>
</dbReference>
<keyword evidence="3" id="KW-0238">DNA-binding</keyword>
<proteinExistence type="predicted"/>
<keyword evidence="4" id="KW-0804">Transcription</keyword>
<evidence type="ECO:0000313" key="7">
    <source>
        <dbReference type="EMBL" id="KAL0328056.1"/>
    </source>
</evidence>
<keyword evidence="2" id="KW-0805">Transcription regulation</keyword>
<dbReference type="GO" id="GO:0003677">
    <property type="term" value="F:DNA binding"/>
    <property type="evidence" value="ECO:0007669"/>
    <property type="project" value="UniProtKB-KW"/>
</dbReference>
<dbReference type="GO" id="GO:0046983">
    <property type="term" value="F:protein dimerization activity"/>
    <property type="evidence" value="ECO:0007669"/>
    <property type="project" value="InterPro"/>
</dbReference>
<dbReference type="InterPro" id="IPR002100">
    <property type="entry name" value="TF_MADSbox"/>
</dbReference>
<name>A0AAW2MC62_9LAMI</name>
<dbReference type="InterPro" id="IPR036879">
    <property type="entry name" value="TF_MADSbox_sf"/>
</dbReference>
<evidence type="ECO:0000256" key="5">
    <source>
        <dbReference type="ARBA" id="ARBA00023242"/>
    </source>
</evidence>
<keyword evidence="5" id="KW-0539">Nucleus</keyword>
<gene>
    <name evidence="7" type="ORF">Scaly_2238200</name>
</gene>
<evidence type="ECO:0000256" key="4">
    <source>
        <dbReference type="ARBA" id="ARBA00023163"/>
    </source>
</evidence>
<comment type="subcellular location">
    <subcellularLocation>
        <location evidence="1">Nucleus</location>
    </subcellularLocation>
</comment>
<accession>A0AAW2MC62</accession>
<dbReference type="Pfam" id="PF00319">
    <property type="entry name" value="SRF-TF"/>
    <property type="match status" value="1"/>
</dbReference>
<dbReference type="AlphaFoldDB" id="A0AAW2MC62"/>
<dbReference type="InterPro" id="IPR050142">
    <property type="entry name" value="MADS-box/MEF2_TF"/>
</dbReference>
<reference evidence="7" key="1">
    <citation type="submission" date="2020-06" db="EMBL/GenBank/DDBJ databases">
        <authorList>
            <person name="Li T."/>
            <person name="Hu X."/>
            <person name="Zhang T."/>
            <person name="Song X."/>
            <person name="Zhang H."/>
            <person name="Dai N."/>
            <person name="Sheng W."/>
            <person name="Hou X."/>
            <person name="Wei L."/>
        </authorList>
    </citation>
    <scope>NUCLEOTIDE SEQUENCE</scope>
    <source>
        <strain evidence="7">KEN8</strain>
        <tissue evidence="7">Leaf</tissue>
    </source>
</reference>
<dbReference type="SUPFAM" id="SSF55455">
    <property type="entry name" value="SRF-like"/>
    <property type="match status" value="1"/>
</dbReference>
<evidence type="ECO:0000259" key="6">
    <source>
        <dbReference type="PROSITE" id="PS50066"/>
    </source>
</evidence>
<organism evidence="7">
    <name type="scientific">Sesamum calycinum</name>
    <dbReference type="NCBI Taxonomy" id="2727403"/>
    <lineage>
        <taxon>Eukaryota</taxon>
        <taxon>Viridiplantae</taxon>
        <taxon>Streptophyta</taxon>
        <taxon>Embryophyta</taxon>
        <taxon>Tracheophyta</taxon>
        <taxon>Spermatophyta</taxon>
        <taxon>Magnoliopsida</taxon>
        <taxon>eudicotyledons</taxon>
        <taxon>Gunneridae</taxon>
        <taxon>Pentapetalae</taxon>
        <taxon>asterids</taxon>
        <taxon>lamiids</taxon>
        <taxon>Lamiales</taxon>
        <taxon>Pedaliaceae</taxon>
        <taxon>Sesamum</taxon>
    </lineage>
</organism>
<dbReference type="Gene3D" id="3.40.1810.10">
    <property type="entry name" value="Transcription factor, MADS-box"/>
    <property type="match status" value="1"/>
</dbReference>
<evidence type="ECO:0000256" key="2">
    <source>
        <dbReference type="ARBA" id="ARBA00023015"/>
    </source>
</evidence>
<reference evidence="7" key="2">
    <citation type="journal article" date="2024" name="Plant">
        <title>Genomic evolution and insights into agronomic trait innovations of Sesamum species.</title>
        <authorList>
            <person name="Miao H."/>
            <person name="Wang L."/>
            <person name="Qu L."/>
            <person name="Liu H."/>
            <person name="Sun Y."/>
            <person name="Le M."/>
            <person name="Wang Q."/>
            <person name="Wei S."/>
            <person name="Zheng Y."/>
            <person name="Lin W."/>
            <person name="Duan Y."/>
            <person name="Cao H."/>
            <person name="Xiong S."/>
            <person name="Wang X."/>
            <person name="Wei L."/>
            <person name="Li C."/>
            <person name="Ma Q."/>
            <person name="Ju M."/>
            <person name="Zhao R."/>
            <person name="Li G."/>
            <person name="Mu C."/>
            <person name="Tian Q."/>
            <person name="Mei H."/>
            <person name="Zhang T."/>
            <person name="Gao T."/>
            <person name="Zhang H."/>
        </authorList>
    </citation>
    <scope>NUCLEOTIDE SEQUENCE</scope>
    <source>
        <strain evidence="7">KEN8</strain>
    </source>
</reference>
<dbReference type="EMBL" id="JACGWM010000014">
    <property type="protein sequence ID" value="KAL0328056.1"/>
    <property type="molecule type" value="Genomic_DNA"/>
</dbReference>
<feature type="domain" description="MADS-box" evidence="6">
    <location>
        <begin position="1"/>
        <end position="61"/>
    </location>
</feature>
<comment type="caution">
    <text evidence="7">The sequence shown here is derived from an EMBL/GenBank/DDBJ whole genome shotgun (WGS) entry which is preliminary data.</text>
</comment>
<dbReference type="PRINTS" id="PR00404">
    <property type="entry name" value="MADSDOMAIN"/>
</dbReference>